<evidence type="ECO:0000313" key="4">
    <source>
        <dbReference type="Proteomes" id="UP001079657"/>
    </source>
</evidence>
<keyword evidence="3" id="KW-0328">Glycosyltransferase</keyword>
<gene>
    <name evidence="3" type="ORF">OXH55_07610</name>
</gene>
<evidence type="ECO:0000313" key="3">
    <source>
        <dbReference type="EMBL" id="MCY6370500.1"/>
    </source>
</evidence>
<dbReference type="GO" id="GO:0016757">
    <property type="term" value="F:glycosyltransferase activity"/>
    <property type="evidence" value="ECO:0007669"/>
    <property type="project" value="UniProtKB-KW"/>
</dbReference>
<evidence type="ECO:0000259" key="2">
    <source>
        <dbReference type="Pfam" id="PF13439"/>
    </source>
</evidence>
<dbReference type="EC" id="2.4.-.-" evidence="3"/>
<comment type="caution">
    <text evidence="3">The sequence shown here is derived from an EMBL/GenBank/DDBJ whole genome shotgun (WGS) entry which is preliminary data.</text>
</comment>
<evidence type="ECO:0000256" key="1">
    <source>
        <dbReference type="ARBA" id="ARBA00022679"/>
    </source>
</evidence>
<dbReference type="Pfam" id="PF13439">
    <property type="entry name" value="Glyco_transf_4"/>
    <property type="match status" value="1"/>
</dbReference>
<keyword evidence="1 3" id="KW-0808">Transferase</keyword>
<dbReference type="SUPFAM" id="SSF53756">
    <property type="entry name" value="UDP-Glycosyltransferase/glycogen phosphorylase"/>
    <property type="match status" value="1"/>
</dbReference>
<sequence>MKNILMVAYYYPPKGGAGVQRTTKFASYLKKFGYNVNVLTVKEEANGLTDKSLNKEIDPQINVYRTDIKETNLLSNLLALRNKRSSKAVSNEESCSNIVVETNSFNYKIKKNLKNLAKKYFLNTYNFIYVPDDKKGWLKYAVDEARKIIKEKDIDIIYTTSSPYTAHMIGYELRKEFSIKWIADFRDPWVANAFVDYGYLTRKRHEGLESRIIKNADKIISVSQPIINEFLERYKNEEKSKFHVITNGYDEKDFCDLSLNASEENDKFTILHNGALYGEKRSPKKIFAAVQNLIDSNKIPKDNIKIKFLGEIGSEHKKVVDFYKSKYPNMIEHKNYVPHEESLKAICRANALLLLIHEGRGTEGIYTGKIFEYIRAGKPIIALVPDGVARELILKTNTGFIAYPSKQDEIEESIYNAYCSFVSSNCSINPDWEEIYKYSRENLTKQLTEAMSEIR</sequence>
<dbReference type="Proteomes" id="UP001079657">
    <property type="component" value="Unassembled WGS sequence"/>
</dbReference>
<dbReference type="EMBL" id="JAPQES010000002">
    <property type="protein sequence ID" value="MCY6370500.1"/>
    <property type="molecule type" value="Genomic_DNA"/>
</dbReference>
<dbReference type="RefSeq" id="WP_268049235.1">
    <property type="nucleotide sequence ID" value="NZ_JAPQES010000002.1"/>
</dbReference>
<keyword evidence="4" id="KW-1185">Reference proteome</keyword>
<dbReference type="InterPro" id="IPR028098">
    <property type="entry name" value="Glyco_trans_4-like_N"/>
</dbReference>
<organism evidence="3 4">
    <name type="scientific">Clostridium ganghwense</name>
    <dbReference type="NCBI Taxonomy" id="312089"/>
    <lineage>
        <taxon>Bacteria</taxon>
        <taxon>Bacillati</taxon>
        <taxon>Bacillota</taxon>
        <taxon>Clostridia</taxon>
        <taxon>Eubacteriales</taxon>
        <taxon>Clostridiaceae</taxon>
        <taxon>Clostridium</taxon>
    </lineage>
</organism>
<dbReference type="PANTHER" id="PTHR46401">
    <property type="entry name" value="GLYCOSYLTRANSFERASE WBBK-RELATED"/>
    <property type="match status" value="1"/>
</dbReference>
<accession>A0ABT4CN78</accession>
<feature type="domain" description="Glycosyltransferase subfamily 4-like N-terminal" evidence="2">
    <location>
        <begin position="129"/>
        <end position="251"/>
    </location>
</feature>
<proteinExistence type="predicted"/>
<name>A0ABT4CN78_9CLOT</name>
<dbReference type="Gene3D" id="3.40.50.2000">
    <property type="entry name" value="Glycogen Phosphorylase B"/>
    <property type="match status" value="2"/>
</dbReference>
<dbReference type="PANTHER" id="PTHR46401:SF2">
    <property type="entry name" value="GLYCOSYLTRANSFERASE WBBK-RELATED"/>
    <property type="match status" value="1"/>
</dbReference>
<reference evidence="3" key="1">
    <citation type="submission" date="2022-12" db="EMBL/GenBank/DDBJ databases">
        <authorList>
            <person name="Wang J."/>
        </authorList>
    </citation>
    <scope>NUCLEOTIDE SEQUENCE</scope>
    <source>
        <strain evidence="3">HY-42-06</strain>
    </source>
</reference>
<protein>
    <submittedName>
        <fullName evidence="3">Glycosyltransferase</fullName>
        <ecNumber evidence="3">2.4.-.-</ecNumber>
    </submittedName>
</protein>